<name>A0AAV0GNQ9_9ROSI</name>
<evidence type="ECO:0000256" key="1">
    <source>
        <dbReference type="ARBA" id="ARBA00004245"/>
    </source>
</evidence>
<keyword evidence="10" id="KW-1185">Reference proteome</keyword>
<gene>
    <name evidence="9" type="ORF">LITE_LOCUS142</name>
</gene>
<proteinExistence type="inferred from homology"/>
<feature type="compositionally biased region" description="Basic and acidic residues" evidence="8">
    <location>
        <begin position="587"/>
        <end position="613"/>
    </location>
</feature>
<evidence type="ECO:0000256" key="8">
    <source>
        <dbReference type="SAM" id="MobiDB-lite"/>
    </source>
</evidence>
<feature type="compositionally biased region" description="Basic and acidic residues" evidence="8">
    <location>
        <begin position="462"/>
        <end position="472"/>
    </location>
</feature>
<evidence type="ECO:0000256" key="6">
    <source>
        <dbReference type="ARBA" id="ARBA00023212"/>
    </source>
</evidence>
<feature type="region of interest" description="Disordered" evidence="8">
    <location>
        <begin position="459"/>
        <end position="501"/>
    </location>
</feature>
<accession>A0AAV0GNQ9</accession>
<keyword evidence="6" id="KW-0206">Cytoskeleton</keyword>
<dbReference type="EMBL" id="CAMGYJ010000002">
    <property type="protein sequence ID" value="CAI0374317.1"/>
    <property type="molecule type" value="Genomic_DNA"/>
</dbReference>
<feature type="coiled-coil region" evidence="7">
    <location>
        <begin position="302"/>
        <end position="406"/>
    </location>
</feature>
<evidence type="ECO:0000256" key="2">
    <source>
        <dbReference type="ARBA" id="ARBA00008825"/>
    </source>
</evidence>
<feature type="coiled-coil region" evidence="7">
    <location>
        <begin position="191"/>
        <end position="270"/>
    </location>
</feature>
<dbReference type="GO" id="GO:0007010">
    <property type="term" value="P:cytoskeleton organization"/>
    <property type="evidence" value="ECO:0007669"/>
    <property type="project" value="InterPro"/>
</dbReference>
<dbReference type="InterPro" id="IPR009768">
    <property type="entry name" value="MAP70"/>
</dbReference>
<dbReference type="PANTHER" id="PTHR31246">
    <property type="entry name" value="MICROTUBULE-ASSOCIATED PROTEIN 70-2"/>
    <property type="match status" value="1"/>
</dbReference>
<protein>
    <recommendedName>
        <fullName evidence="11">Microtubule-associated protein 70-5</fullName>
    </recommendedName>
</protein>
<dbReference type="Proteomes" id="UP001154282">
    <property type="component" value="Unassembled WGS sequence"/>
</dbReference>
<evidence type="ECO:0000313" key="10">
    <source>
        <dbReference type="Proteomes" id="UP001154282"/>
    </source>
</evidence>
<dbReference type="GO" id="GO:0008017">
    <property type="term" value="F:microtubule binding"/>
    <property type="evidence" value="ECO:0007669"/>
    <property type="project" value="InterPro"/>
</dbReference>
<dbReference type="GO" id="GO:0005874">
    <property type="term" value="C:microtubule"/>
    <property type="evidence" value="ECO:0007669"/>
    <property type="project" value="UniProtKB-KW"/>
</dbReference>
<keyword evidence="3" id="KW-0963">Cytoplasm</keyword>
<comment type="caution">
    <text evidence="9">The sequence shown here is derived from an EMBL/GenBank/DDBJ whole genome shotgun (WGS) entry which is preliminary data.</text>
</comment>
<feature type="coiled-coil region" evidence="7">
    <location>
        <begin position="123"/>
        <end position="164"/>
    </location>
</feature>
<keyword evidence="5 7" id="KW-0175">Coiled coil</keyword>
<evidence type="ECO:0000256" key="4">
    <source>
        <dbReference type="ARBA" id="ARBA00022701"/>
    </source>
</evidence>
<sequence>MIKTLPSNPNKTPTSSQRDKTSSTCSLPSELGPAFLPFHLRTAYTAFCYLLYSLFAKEIMGFEEQLIGVGIGLEEFTFPHSDPLVLELTRLQNLLKEKDRELGAAHGENKGLRTADALKDKAIEELRIQMTRLDEKLRASENQIENKNLEIKKLVDEKKEALSAQHAAEATLRRVHANLKDDDSPPIESFLAHLEAEIKMYKNEIAALQEDKKAMERLTKSKESALLEAETILKSALERVLIVEEVQNQNYELRRQIEICQEENRILEKTNRQKVVEVEKLSQTIGELEESVLASGAAANAVRDYKRQITEINEEKRMLERELARTKVSANRVATVVANEWKDENDRVMPVKQWLEERRLMQAEIQRLRDKLAISERTAKAEAQIKEKLKLRLKTLEEGLKQATNISTNSNKFRESPKCEKHGSSILGFLASNAGLRKRSASQPRASMVAGRGLLLQQANVETERNESRKQGSSESTVRKSLWASRSRVVDSTGKENAEGRANADLNADKTMKDIENTAVANEEVQEKESVSPRAEDLVSGFLYDKLQKEVINLRRACEAKESSLNAKDHQIQMLMRKVDSLTRSIEVESKKLKREAAAREKETGSSKLEPSRKTAASPNPYRR</sequence>
<dbReference type="PANTHER" id="PTHR31246:SF5">
    <property type="entry name" value="MICROTUBULE-ASSOCIATED PROTEIN 70-5"/>
    <property type="match status" value="1"/>
</dbReference>
<evidence type="ECO:0000256" key="7">
    <source>
        <dbReference type="SAM" id="Coils"/>
    </source>
</evidence>
<dbReference type="Pfam" id="PF07058">
    <property type="entry name" value="MAP70"/>
    <property type="match status" value="1"/>
</dbReference>
<organism evidence="9 10">
    <name type="scientific">Linum tenue</name>
    <dbReference type="NCBI Taxonomy" id="586396"/>
    <lineage>
        <taxon>Eukaryota</taxon>
        <taxon>Viridiplantae</taxon>
        <taxon>Streptophyta</taxon>
        <taxon>Embryophyta</taxon>
        <taxon>Tracheophyta</taxon>
        <taxon>Spermatophyta</taxon>
        <taxon>Magnoliopsida</taxon>
        <taxon>eudicotyledons</taxon>
        <taxon>Gunneridae</taxon>
        <taxon>Pentapetalae</taxon>
        <taxon>rosids</taxon>
        <taxon>fabids</taxon>
        <taxon>Malpighiales</taxon>
        <taxon>Linaceae</taxon>
        <taxon>Linum</taxon>
    </lineage>
</organism>
<keyword evidence="4" id="KW-0493">Microtubule</keyword>
<dbReference type="AlphaFoldDB" id="A0AAV0GNQ9"/>
<reference evidence="9" key="1">
    <citation type="submission" date="2022-08" db="EMBL/GenBank/DDBJ databases">
        <authorList>
            <person name="Gutierrez-Valencia J."/>
        </authorList>
    </citation>
    <scope>NUCLEOTIDE SEQUENCE</scope>
</reference>
<feature type="region of interest" description="Disordered" evidence="8">
    <location>
        <begin position="1"/>
        <end position="25"/>
    </location>
</feature>
<comment type="similarity">
    <text evidence="2">Belongs to the MAP70 family.</text>
</comment>
<evidence type="ECO:0008006" key="11">
    <source>
        <dbReference type="Google" id="ProtNLM"/>
    </source>
</evidence>
<comment type="subcellular location">
    <subcellularLocation>
        <location evidence="1">Cytoplasm</location>
        <location evidence="1">Cytoskeleton</location>
    </subcellularLocation>
</comment>
<feature type="region of interest" description="Disordered" evidence="8">
    <location>
        <begin position="587"/>
        <end position="624"/>
    </location>
</feature>
<evidence type="ECO:0000256" key="3">
    <source>
        <dbReference type="ARBA" id="ARBA00022490"/>
    </source>
</evidence>
<evidence type="ECO:0000256" key="5">
    <source>
        <dbReference type="ARBA" id="ARBA00023054"/>
    </source>
</evidence>
<evidence type="ECO:0000313" key="9">
    <source>
        <dbReference type="EMBL" id="CAI0374317.1"/>
    </source>
</evidence>